<evidence type="ECO:0000313" key="2">
    <source>
        <dbReference type="EMBL" id="KAF2449259.1"/>
    </source>
</evidence>
<evidence type="ECO:0000313" key="3">
    <source>
        <dbReference type="Proteomes" id="UP000799764"/>
    </source>
</evidence>
<evidence type="ECO:0000256" key="1">
    <source>
        <dbReference type="SAM" id="MobiDB-lite"/>
    </source>
</evidence>
<dbReference type="Proteomes" id="UP000799764">
    <property type="component" value="Unassembled WGS sequence"/>
</dbReference>
<comment type="caution">
    <text evidence="2">The sequence shown here is derived from an EMBL/GenBank/DDBJ whole genome shotgun (WGS) entry which is preliminary data.</text>
</comment>
<proteinExistence type="predicted"/>
<dbReference type="OrthoDB" id="3773639at2759"/>
<reference evidence="2" key="1">
    <citation type="journal article" date="2020" name="Stud. Mycol.">
        <title>101 Dothideomycetes genomes: a test case for predicting lifestyles and emergence of pathogens.</title>
        <authorList>
            <person name="Haridas S."/>
            <person name="Albert R."/>
            <person name="Binder M."/>
            <person name="Bloem J."/>
            <person name="Labutti K."/>
            <person name="Salamov A."/>
            <person name="Andreopoulos B."/>
            <person name="Baker S."/>
            <person name="Barry K."/>
            <person name="Bills G."/>
            <person name="Bluhm B."/>
            <person name="Cannon C."/>
            <person name="Castanera R."/>
            <person name="Culley D."/>
            <person name="Daum C."/>
            <person name="Ezra D."/>
            <person name="Gonzalez J."/>
            <person name="Henrissat B."/>
            <person name="Kuo A."/>
            <person name="Liang C."/>
            <person name="Lipzen A."/>
            <person name="Lutzoni F."/>
            <person name="Magnuson J."/>
            <person name="Mondo S."/>
            <person name="Nolan M."/>
            <person name="Ohm R."/>
            <person name="Pangilinan J."/>
            <person name="Park H.-J."/>
            <person name="Ramirez L."/>
            <person name="Alfaro M."/>
            <person name="Sun H."/>
            <person name="Tritt A."/>
            <person name="Yoshinaga Y."/>
            <person name="Zwiers L.-H."/>
            <person name="Turgeon B."/>
            <person name="Goodwin S."/>
            <person name="Spatafora J."/>
            <person name="Crous P."/>
            <person name="Grigoriev I."/>
        </authorList>
    </citation>
    <scope>NUCLEOTIDE SEQUENCE</scope>
    <source>
        <strain evidence="2">CBS 690.94</strain>
    </source>
</reference>
<dbReference type="AlphaFoldDB" id="A0A9P4PQ47"/>
<feature type="compositionally biased region" description="Acidic residues" evidence="1">
    <location>
        <begin position="462"/>
        <end position="487"/>
    </location>
</feature>
<dbReference type="EMBL" id="MU001494">
    <property type="protein sequence ID" value="KAF2449259.1"/>
    <property type="molecule type" value="Genomic_DNA"/>
</dbReference>
<organism evidence="2 3">
    <name type="scientific">Karstenula rhodostoma CBS 690.94</name>
    <dbReference type="NCBI Taxonomy" id="1392251"/>
    <lineage>
        <taxon>Eukaryota</taxon>
        <taxon>Fungi</taxon>
        <taxon>Dikarya</taxon>
        <taxon>Ascomycota</taxon>
        <taxon>Pezizomycotina</taxon>
        <taxon>Dothideomycetes</taxon>
        <taxon>Pleosporomycetidae</taxon>
        <taxon>Pleosporales</taxon>
        <taxon>Massarineae</taxon>
        <taxon>Didymosphaeriaceae</taxon>
        <taxon>Karstenula</taxon>
    </lineage>
</organism>
<name>A0A9P4PQ47_9PLEO</name>
<gene>
    <name evidence="2" type="ORF">P171DRAFT_480355</name>
</gene>
<protein>
    <submittedName>
        <fullName evidence="2">Uncharacterized protein</fullName>
    </submittedName>
</protein>
<sequence>MRRFWSSLISVGGVFTPGLPNFILQPSAINVPLPKVYTLEWTEPASTGNGETDFPPSDKKAMSVCDPQSNPALYKSAIDIIRLSNDYFVKSGCRSILNIENGYPKHEWVMELALQFSEEFKDQEYPLPPDLRILWVTDKDYHPSDRIIPWSNRLWVVACQTFANLNNDEKQILLERTEAEQQKLYAASFSDVLDYNDFLIDMFMTHLAHKECHLAKEELGIDRQPTNAELDAFFQECVSNNGITLYDLHRTFHNVQDIQALIRRVEYFAVFEPNPKTPFGHFDVPEGAYFRKPIPSTDQIRKALHEPMTLPQLFESLAEKYEEYAHGVGSQQQVLQQLIEIASPDVTTRNFILKDTQSPNEGDIWDALEDGPLSITDLAACFPNRIRSIENFTKVVSAMAYRVSAQDTRWIRMFLDEDDEPVGEEKSRKIYALQQMLKDEPLKVLDWTQRVATWDGEAFVDDTLELDNASDTEPDTEPEDKLEEELQIEPKAVTPSASPKRKRESEDDGEEARVSTPKMRAIKKARHNKGDLERCAYPQLC</sequence>
<feature type="region of interest" description="Disordered" evidence="1">
    <location>
        <begin position="462"/>
        <end position="529"/>
    </location>
</feature>
<accession>A0A9P4PQ47</accession>
<keyword evidence="3" id="KW-1185">Reference proteome</keyword>